<comment type="caution">
    <text evidence="1">The sequence shown here is derived from an EMBL/GenBank/DDBJ whole genome shotgun (WGS) entry which is preliminary data.</text>
</comment>
<evidence type="ECO:0000313" key="1">
    <source>
        <dbReference type="EMBL" id="KAK7016111.1"/>
    </source>
</evidence>
<dbReference type="Proteomes" id="UP001362999">
    <property type="component" value="Unassembled WGS sequence"/>
</dbReference>
<protein>
    <submittedName>
        <fullName evidence="1">Uncharacterized protein</fullName>
    </submittedName>
</protein>
<dbReference type="EMBL" id="JAWWNJ010000052">
    <property type="protein sequence ID" value="KAK7016111.1"/>
    <property type="molecule type" value="Genomic_DNA"/>
</dbReference>
<dbReference type="AlphaFoldDB" id="A0AAW0AU06"/>
<keyword evidence="2" id="KW-1185">Reference proteome</keyword>
<name>A0AAW0AU06_9AGAR</name>
<reference evidence="1 2" key="1">
    <citation type="journal article" date="2024" name="J Genomics">
        <title>Draft genome sequencing and assembly of Favolaschia claudopus CIRM-BRFM 2984 isolated from oak limbs.</title>
        <authorList>
            <person name="Navarro D."/>
            <person name="Drula E."/>
            <person name="Chaduli D."/>
            <person name="Cazenave R."/>
            <person name="Ahrendt S."/>
            <person name="Wang J."/>
            <person name="Lipzen A."/>
            <person name="Daum C."/>
            <person name="Barry K."/>
            <person name="Grigoriev I.V."/>
            <person name="Favel A."/>
            <person name="Rosso M.N."/>
            <person name="Martin F."/>
        </authorList>
    </citation>
    <scope>NUCLEOTIDE SEQUENCE [LARGE SCALE GENOMIC DNA]</scope>
    <source>
        <strain evidence="1 2">CIRM-BRFM 2984</strain>
    </source>
</reference>
<feature type="non-terminal residue" evidence="1">
    <location>
        <position position="1"/>
    </location>
</feature>
<sequence>PFLFSLFPTMSESYEAYSAPHPKTRFSPQFMANVTLGEVVGLVRDDLLPRILPDGSVSKWNWDQTVPVTIPETIRGSQEELPRMKFGYSNWRYLLSIRRNLDTYLLGIDKSNRYCVLAGGNPLNGRHAAHHNFRLMSRLLARVERESLLSPALFEELKLNRFAEPLAGFSVTQTPLYNLGCLLDERWILDDIMNARAEFIYFRRAAMFPGVEPSFIFLPTSFVENARELRKVFEGIDNGANLHREIVSPYSPEIIAIRAHSQRSG</sequence>
<accession>A0AAW0AU06</accession>
<gene>
    <name evidence="1" type="ORF">R3P38DRAFT_2543147</name>
</gene>
<organism evidence="1 2">
    <name type="scientific">Favolaschia claudopus</name>
    <dbReference type="NCBI Taxonomy" id="2862362"/>
    <lineage>
        <taxon>Eukaryota</taxon>
        <taxon>Fungi</taxon>
        <taxon>Dikarya</taxon>
        <taxon>Basidiomycota</taxon>
        <taxon>Agaricomycotina</taxon>
        <taxon>Agaricomycetes</taxon>
        <taxon>Agaricomycetidae</taxon>
        <taxon>Agaricales</taxon>
        <taxon>Marasmiineae</taxon>
        <taxon>Mycenaceae</taxon>
        <taxon>Favolaschia</taxon>
    </lineage>
</organism>
<proteinExistence type="predicted"/>
<evidence type="ECO:0000313" key="2">
    <source>
        <dbReference type="Proteomes" id="UP001362999"/>
    </source>
</evidence>